<gene>
    <name evidence="2" type="ORF">BG61_18260</name>
</gene>
<sequence>MDNKEADVNSMQSLRNRVAVAGIGNTRYGDFPDVSDYALGAQAFRLALADCGLAKDEVDGLLCCRVPFYARMGEILGLNPRWTSTMPGHGRMSGMAIVEAMMAIESGAANHVALIYTNIGRSRRMNYGGDEFASFWDPWGLTSPGASHALMFRMHMERYGTTTRQLGAVSVAFRNNAMLNPDAVMRKPITLDDHASARRIVEPLGLLDYCLVNDGAVCMILTSAERAADLAKPPVLISGVGARDAFARSAIGNFDPGFWYDEIRDAGTQAYEMAGVTRDDVDALMCYDNFTPTVLFSLEGLGFCAQGEAGQFVQDGALGIGGWLPTNTDGGHLSNSYMQGWGLNIEAVRQLRGECGERQVADCEVVQYIAATPCTRSIIYTKGR</sequence>
<proteinExistence type="predicted"/>
<dbReference type="PANTHER" id="PTHR42870:SF1">
    <property type="entry name" value="NON-SPECIFIC LIPID-TRANSFER PROTEIN-LIKE 2"/>
    <property type="match status" value="1"/>
</dbReference>
<dbReference type="STRING" id="60547.GCA_000751215_05365"/>
<dbReference type="InterPro" id="IPR002155">
    <property type="entry name" value="Thiolase"/>
</dbReference>
<organism evidence="2 3">
    <name type="scientific">Caballeronia glathei</name>
    <dbReference type="NCBI Taxonomy" id="60547"/>
    <lineage>
        <taxon>Bacteria</taxon>
        <taxon>Pseudomonadati</taxon>
        <taxon>Pseudomonadota</taxon>
        <taxon>Betaproteobacteria</taxon>
        <taxon>Burkholderiales</taxon>
        <taxon>Burkholderiaceae</taxon>
        <taxon>Caballeronia</taxon>
    </lineage>
</organism>
<dbReference type="InterPro" id="IPR016039">
    <property type="entry name" value="Thiolase-like"/>
</dbReference>
<dbReference type="PANTHER" id="PTHR42870">
    <property type="entry name" value="ACETYL-COA C-ACETYLTRANSFERASE"/>
    <property type="match status" value="1"/>
</dbReference>
<dbReference type="Pfam" id="PF22691">
    <property type="entry name" value="Thiolase_C_1"/>
    <property type="match status" value="1"/>
</dbReference>
<name>A0A069PN06_9BURK</name>
<accession>A0A069PN06</accession>
<evidence type="ECO:0000313" key="2">
    <source>
        <dbReference type="EMBL" id="KDR41274.1"/>
    </source>
</evidence>
<dbReference type="InterPro" id="IPR055140">
    <property type="entry name" value="Thiolase_C_2"/>
</dbReference>
<comment type="caution">
    <text evidence="2">The sequence shown here is derived from an EMBL/GenBank/DDBJ whole genome shotgun (WGS) entry which is preliminary data.</text>
</comment>
<dbReference type="EMBL" id="JFHC01000029">
    <property type="protein sequence ID" value="KDR41274.1"/>
    <property type="molecule type" value="Genomic_DNA"/>
</dbReference>
<dbReference type="CDD" id="cd00829">
    <property type="entry name" value="SCP-x_thiolase"/>
    <property type="match status" value="1"/>
</dbReference>
<dbReference type="PIRSF" id="PIRSF000429">
    <property type="entry name" value="Ac-CoA_Ac_transf"/>
    <property type="match status" value="1"/>
</dbReference>
<feature type="domain" description="Thiolase C-terminal" evidence="1">
    <location>
        <begin position="260"/>
        <end position="365"/>
    </location>
</feature>
<dbReference type="SUPFAM" id="SSF53901">
    <property type="entry name" value="Thiolase-like"/>
    <property type="match status" value="2"/>
</dbReference>
<evidence type="ECO:0000259" key="1">
    <source>
        <dbReference type="Pfam" id="PF22691"/>
    </source>
</evidence>
<dbReference type="Gene3D" id="3.40.47.10">
    <property type="match status" value="1"/>
</dbReference>
<protein>
    <recommendedName>
        <fullName evidence="1">Thiolase C-terminal domain-containing protein</fullName>
    </recommendedName>
</protein>
<dbReference type="GO" id="GO:0003988">
    <property type="term" value="F:acetyl-CoA C-acyltransferase activity"/>
    <property type="evidence" value="ECO:0007669"/>
    <property type="project" value="UniProtKB-ARBA"/>
</dbReference>
<evidence type="ECO:0000313" key="3">
    <source>
        <dbReference type="Proteomes" id="UP000027466"/>
    </source>
</evidence>
<dbReference type="AlphaFoldDB" id="A0A069PN06"/>
<reference evidence="2 3" key="1">
    <citation type="submission" date="2014-03" db="EMBL/GenBank/DDBJ databases">
        <title>Draft Genome Sequences of Four Burkholderia Strains.</title>
        <authorList>
            <person name="Liu X.Y."/>
            <person name="Li C.X."/>
            <person name="Xu J.H."/>
        </authorList>
    </citation>
    <scope>NUCLEOTIDE SEQUENCE [LARGE SCALE GENOMIC DNA]</scope>
    <source>
        <strain evidence="2 3">DSM 50014</strain>
    </source>
</reference>
<keyword evidence="3" id="KW-1185">Reference proteome</keyword>
<dbReference type="Proteomes" id="UP000027466">
    <property type="component" value="Unassembled WGS sequence"/>
</dbReference>